<accession>A0A8D8GYM1</accession>
<name>A0A8D8GYM1_CULPI</name>
<dbReference type="EMBL" id="HBUE01190398">
    <property type="protein sequence ID" value="CAG6524878.1"/>
    <property type="molecule type" value="Transcribed_RNA"/>
</dbReference>
<dbReference type="CDD" id="cd11304">
    <property type="entry name" value="Cadherin_repeat"/>
    <property type="match status" value="1"/>
</dbReference>
<dbReference type="EMBL" id="HBUE01296283">
    <property type="protein sequence ID" value="CAG6576569.1"/>
    <property type="molecule type" value="Transcribed_RNA"/>
</dbReference>
<dbReference type="EMBL" id="HBUE01296281">
    <property type="protein sequence ID" value="CAG6576568.1"/>
    <property type="molecule type" value="Transcribed_RNA"/>
</dbReference>
<dbReference type="EMBL" id="HBUE01054906">
    <property type="protein sequence ID" value="CAG6466100.1"/>
    <property type="molecule type" value="Transcribed_RNA"/>
</dbReference>
<evidence type="ECO:0000313" key="1">
    <source>
        <dbReference type="EMBL" id="CAG6524879.1"/>
    </source>
</evidence>
<reference evidence="1" key="1">
    <citation type="submission" date="2021-05" db="EMBL/GenBank/DDBJ databases">
        <authorList>
            <person name="Alioto T."/>
            <person name="Alioto T."/>
            <person name="Gomez Garrido J."/>
        </authorList>
    </citation>
    <scope>NUCLEOTIDE SEQUENCE</scope>
</reference>
<protein>
    <submittedName>
        <fullName evidence="1">Cadherin-86C</fullName>
    </submittedName>
</protein>
<sequence length="118" mass="13431">MTEGTIFLLGPLDFEKQAMYHLTVLANVSNFFHFYRKTTSPNRLPIIQFLHPTSTPITELPHTAAETNCLSSPSETRKACFDSAQENAYRSSRTHSHKQTKKSLPLTRLANVGQRTYF</sequence>
<organism evidence="1">
    <name type="scientific">Culex pipiens</name>
    <name type="common">House mosquito</name>
    <dbReference type="NCBI Taxonomy" id="7175"/>
    <lineage>
        <taxon>Eukaryota</taxon>
        <taxon>Metazoa</taxon>
        <taxon>Ecdysozoa</taxon>
        <taxon>Arthropoda</taxon>
        <taxon>Hexapoda</taxon>
        <taxon>Insecta</taxon>
        <taxon>Pterygota</taxon>
        <taxon>Neoptera</taxon>
        <taxon>Endopterygota</taxon>
        <taxon>Diptera</taxon>
        <taxon>Nematocera</taxon>
        <taxon>Culicoidea</taxon>
        <taxon>Culicidae</taxon>
        <taxon>Culicinae</taxon>
        <taxon>Culicini</taxon>
        <taxon>Culex</taxon>
        <taxon>Culex</taxon>
    </lineage>
</organism>
<dbReference type="AlphaFoldDB" id="A0A8D8GYM1"/>
<dbReference type="EMBL" id="HBUE01190399">
    <property type="protein sequence ID" value="CAG6524879.1"/>
    <property type="molecule type" value="Transcribed_RNA"/>
</dbReference>
<proteinExistence type="predicted"/>
<dbReference type="EMBL" id="HBUE01190401">
    <property type="protein sequence ID" value="CAG6524880.1"/>
    <property type="molecule type" value="Transcribed_RNA"/>
</dbReference>
<dbReference type="EMBL" id="HBUE01296280">
    <property type="protein sequence ID" value="CAG6576567.1"/>
    <property type="molecule type" value="Transcribed_RNA"/>
</dbReference>